<feature type="region of interest" description="Disordered" evidence="2">
    <location>
        <begin position="339"/>
        <end position="395"/>
    </location>
</feature>
<evidence type="ECO:0000256" key="2">
    <source>
        <dbReference type="SAM" id="MobiDB-lite"/>
    </source>
</evidence>
<sequence>MEIIDIGLSDLEPISLDSINLDSNGSGNVFSAPGSSGGGLEFLMNTNKSVPTESMNIDLGELDKLEKELNNLSSSSSTSTNKTVGLGGTLNNFANFFGLGGNDAEAKTVKIDTGNTGTDSKLGEATVDSMGNTKTWDGFSKMAADIPSTNIPKVSERERRRKKNAMLKKLDEWYEKGQLKTGSNVTADSSYEDIEDEYEAVMEDKRKKDSVKLQQWWFMTFVNSLEYANSAFNPFDINLDGWGEQVSEDIDSYDEIFSELHDKYKGGKLAPELSLLLRLGFSAAMVNFTNKALSSATPAFNDVIKQSPELMRAFTNATANSMSQSSPGFAMANQFFNNSQSQQQSSQAYPQSSNLQGPARNMGPPPPPLETKNMPPPPRPGSGMQFTDPVGRPDVSMARGAMFREKGADISSQYENPNAPSQAFNMQPPQRQEMRGPQNADLDNILSGLKPKTRTVEMRPSEPINTTRSSYGGEDDSIISITSLKDMQDANGPKRTNRRKRNGSEKNINTISLDLNLTESTL</sequence>
<proteinExistence type="predicted"/>
<organism evidence="3">
    <name type="scientific">viral metagenome</name>
    <dbReference type="NCBI Taxonomy" id="1070528"/>
    <lineage>
        <taxon>unclassified sequences</taxon>
        <taxon>metagenomes</taxon>
        <taxon>organismal metagenomes</taxon>
    </lineage>
</organism>
<evidence type="ECO:0000256" key="1">
    <source>
        <dbReference type="SAM" id="Coils"/>
    </source>
</evidence>
<dbReference type="AlphaFoldDB" id="A0A6C0I1D9"/>
<accession>A0A6C0I1D9</accession>
<dbReference type="InterPro" id="IPR043910">
    <property type="entry name" value="DUF5767"/>
</dbReference>
<feature type="region of interest" description="Disordered" evidence="2">
    <location>
        <begin position="411"/>
        <end position="437"/>
    </location>
</feature>
<feature type="compositionally biased region" description="Pro residues" evidence="2">
    <location>
        <begin position="363"/>
        <end position="380"/>
    </location>
</feature>
<evidence type="ECO:0000313" key="3">
    <source>
        <dbReference type="EMBL" id="QHT85943.1"/>
    </source>
</evidence>
<feature type="region of interest" description="Disordered" evidence="2">
    <location>
        <begin position="455"/>
        <end position="507"/>
    </location>
</feature>
<dbReference type="Pfam" id="PF19071">
    <property type="entry name" value="DUF5767"/>
    <property type="match status" value="1"/>
</dbReference>
<feature type="compositionally biased region" description="Polar residues" evidence="2">
    <location>
        <begin position="411"/>
        <end position="430"/>
    </location>
</feature>
<feature type="coiled-coil region" evidence="1">
    <location>
        <begin position="55"/>
        <end position="82"/>
    </location>
</feature>
<protein>
    <submittedName>
        <fullName evidence="3">Uncharacterized protein</fullName>
    </submittedName>
</protein>
<dbReference type="EMBL" id="MN740054">
    <property type="protein sequence ID" value="QHT85943.1"/>
    <property type="molecule type" value="Genomic_DNA"/>
</dbReference>
<feature type="compositionally biased region" description="Low complexity" evidence="2">
    <location>
        <begin position="339"/>
        <end position="354"/>
    </location>
</feature>
<name>A0A6C0I1D9_9ZZZZ</name>
<keyword evidence="1" id="KW-0175">Coiled coil</keyword>
<reference evidence="3" key="1">
    <citation type="journal article" date="2020" name="Nature">
        <title>Giant virus diversity and host interactions through global metagenomics.</title>
        <authorList>
            <person name="Schulz F."/>
            <person name="Roux S."/>
            <person name="Paez-Espino D."/>
            <person name="Jungbluth S."/>
            <person name="Walsh D.A."/>
            <person name="Denef V.J."/>
            <person name="McMahon K.D."/>
            <person name="Konstantinidis K.T."/>
            <person name="Eloe-Fadrosh E.A."/>
            <person name="Kyrpides N.C."/>
            <person name="Woyke T."/>
        </authorList>
    </citation>
    <scope>NUCLEOTIDE SEQUENCE</scope>
    <source>
        <strain evidence="3">GVMAG-M-3300023184-182</strain>
    </source>
</reference>